<name>A0A509EG16_9HYPH</name>
<dbReference type="OrthoDB" id="9771846at2"/>
<dbReference type="GO" id="GO:0047241">
    <property type="term" value="F:lipopolysaccharide N-acetylmannosaminouronosyltransferase activity"/>
    <property type="evidence" value="ECO:0007669"/>
    <property type="project" value="UniProtKB-EC"/>
</dbReference>
<reference evidence="3 4" key="1">
    <citation type="submission" date="2019-06" db="EMBL/GenBank/DDBJ databases">
        <authorList>
            <person name="Rodrigo-Torres L."/>
            <person name="Arahal R. D."/>
            <person name="Lucena T."/>
        </authorList>
    </citation>
    <scope>NUCLEOTIDE SEQUENCE [LARGE SCALE GENOMIC DNA]</scope>
    <source>
        <strain evidence="3 4">SB0023/3</strain>
    </source>
</reference>
<dbReference type="PANTHER" id="PTHR34136:SF1">
    <property type="entry name" value="UDP-N-ACETYL-D-MANNOSAMINURONIC ACID TRANSFERASE"/>
    <property type="match status" value="1"/>
</dbReference>
<dbReference type="CDD" id="cd06533">
    <property type="entry name" value="Glyco_transf_WecG_TagA"/>
    <property type="match status" value="1"/>
</dbReference>
<dbReference type="NCBIfam" id="TIGR00696">
    <property type="entry name" value="wecG_tagA_cpsF"/>
    <property type="match status" value="1"/>
</dbReference>
<dbReference type="EMBL" id="CABFPH010000059">
    <property type="protein sequence ID" value="VUD73108.1"/>
    <property type="molecule type" value="Genomic_DNA"/>
</dbReference>
<keyword evidence="4" id="KW-1185">Reference proteome</keyword>
<dbReference type="AlphaFoldDB" id="A0A509EG16"/>
<evidence type="ECO:0000256" key="2">
    <source>
        <dbReference type="ARBA" id="ARBA00022679"/>
    </source>
</evidence>
<dbReference type="EC" id="2.4.1.180" evidence="3"/>
<evidence type="ECO:0000313" key="4">
    <source>
        <dbReference type="Proteomes" id="UP000410984"/>
    </source>
</evidence>
<keyword evidence="2 3" id="KW-0808">Transferase</keyword>
<evidence type="ECO:0000313" key="3">
    <source>
        <dbReference type="EMBL" id="VUD73108.1"/>
    </source>
</evidence>
<dbReference type="Proteomes" id="UP000410984">
    <property type="component" value="Unassembled WGS sequence"/>
</dbReference>
<organism evidence="3 4">
    <name type="scientific">Methylobacterium symbioticum</name>
    <dbReference type="NCBI Taxonomy" id="2584084"/>
    <lineage>
        <taxon>Bacteria</taxon>
        <taxon>Pseudomonadati</taxon>
        <taxon>Pseudomonadota</taxon>
        <taxon>Alphaproteobacteria</taxon>
        <taxon>Hyphomicrobiales</taxon>
        <taxon>Methylobacteriaceae</taxon>
        <taxon>Methylobacterium</taxon>
    </lineage>
</organism>
<evidence type="ECO:0000256" key="1">
    <source>
        <dbReference type="ARBA" id="ARBA00022676"/>
    </source>
</evidence>
<dbReference type="RefSeq" id="WP_142584375.1">
    <property type="nucleotide sequence ID" value="NZ_CABFPH010000059.1"/>
</dbReference>
<gene>
    <name evidence="3" type="primary">wecG</name>
    <name evidence="3" type="ORF">MET9862_03721</name>
</gene>
<accession>A0A509EG16</accession>
<dbReference type="Pfam" id="PF03808">
    <property type="entry name" value="Glyco_tran_WecG"/>
    <property type="match status" value="1"/>
</dbReference>
<sequence>MPSRKEFINLGFDPLSRPAIVDAILGAFAHPRFRYVVTPNVDHMIRIDSDPEVAALYRNAWLCLNDSRILSALARLAGITLPTTPGSDIVVDLLNDPRLARDTPILVVGGDPGLPRQMQMLLGLTAVDQYRPPMNLLRDAEAMRATVEAVEASGAPLVFLAVGSPQQEQVAAHLAARGRARGVGLCIGAGLEFLVGARQRAPRWMQQAGLEWAFRLASEPRRLGRRYLVVGPRIFAIFLSYLAARRADPQRG</sequence>
<keyword evidence="1 3" id="KW-0328">Glycosyltransferase</keyword>
<dbReference type="PANTHER" id="PTHR34136">
    <property type="match status" value="1"/>
</dbReference>
<proteinExistence type="predicted"/>
<dbReference type="InterPro" id="IPR004629">
    <property type="entry name" value="WecG_TagA_CpsF"/>
</dbReference>
<protein>
    <submittedName>
        <fullName evidence="3">UDP-N-acetyl-D-mannosaminuronic acid transferase</fullName>
        <ecNumber evidence="3">2.4.1.180</ecNumber>
    </submittedName>
</protein>